<proteinExistence type="predicted"/>
<accession>A0AAD8ALT8</accession>
<keyword evidence="1" id="KW-0812">Transmembrane</keyword>
<sequence length="88" mass="10430">LSNYIHISSMVTLKLPLVLELVSLLSFDKMGRQLTLEQRIYVFNMVIFFLRGLITAPEEIYSAMWHENCEKFRNYTLELVYHLVLMTT</sequence>
<protein>
    <submittedName>
        <fullName evidence="2">Uncharacterized protein</fullName>
    </submittedName>
</protein>
<reference evidence="2" key="1">
    <citation type="journal article" date="2023" name="IScience">
        <title>Live-bearing cockroach genome reveals convergent evolutionary mechanisms linked to viviparity in insects and beyond.</title>
        <authorList>
            <person name="Fouks B."/>
            <person name="Harrison M.C."/>
            <person name="Mikhailova A.A."/>
            <person name="Marchal E."/>
            <person name="English S."/>
            <person name="Carruthers M."/>
            <person name="Jennings E.C."/>
            <person name="Chiamaka E.L."/>
            <person name="Frigard R.A."/>
            <person name="Pippel M."/>
            <person name="Attardo G.M."/>
            <person name="Benoit J.B."/>
            <person name="Bornberg-Bauer E."/>
            <person name="Tobe S.S."/>
        </authorList>
    </citation>
    <scope>NUCLEOTIDE SEQUENCE</scope>
    <source>
        <strain evidence="2">Stay&amp;Tobe</strain>
    </source>
</reference>
<evidence type="ECO:0000313" key="3">
    <source>
        <dbReference type="Proteomes" id="UP001233999"/>
    </source>
</evidence>
<dbReference type="EMBL" id="JASPKZ010000315">
    <property type="protein sequence ID" value="KAJ9600572.1"/>
    <property type="molecule type" value="Genomic_DNA"/>
</dbReference>
<feature type="non-terminal residue" evidence="2">
    <location>
        <position position="1"/>
    </location>
</feature>
<keyword evidence="3" id="KW-1185">Reference proteome</keyword>
<feature type="transmembrane region" description="Helical" evidence="1">
    <location>
        <begin position="6"/>
        <end position="27"/>
    </location>
</feature>
<name>A0AAD8ALT8_DIPPU</name>
<feature type="transmembrane region" description="Helical" evidence="1">
    <location>
        <begin position="39"/>
        <end position="56"/>
    </location>
</feature>
<dbReference type="AlphaFoldDB" id="A0AAD8ALT8"/>
<reference evidence="2" key="2">
    <citation type="submission" date="2023-05" db="EMBL/GenBank/DDBJ databases">
        <authorList>
            <person name="Fouks B."/>
        </authorList>
    </citation>
    <scope>NUCLEOTIDE SEQUENCE</scope>
    <source>
        <strain evidence="2">Stay&amp;Tobe</strain>
        <tissue evidence="2">Testes</tissue>
    </source>
</reference>
<organism evidence="2 3">
    <name type="scientific">Diploptera punctata</name>
    <name type="common">Pacific beetle cockroach</name>
    <dbReference type="NCBI Taxonomy" id="6984"/>
    <lineage>
        <taxon>Eukaryota</taxon>
        <taxon>Metazoa</taxon>
        <taxon>Ecdysozoa</taxon>
        <taxon>Arthropoda</taxon>
        <taxon>Hexapoda</taxon>
        <taxon>Insecta</taxon>
        <taxon>Pterygota</taxon>
        <taxon>Neoptera</taxon>
        <taxon>Polyneoptera</taxon>
        <taxon>Dictyoptera</taxon>
        <taxon>Blattodea</taxon>
        <taxon>Blaberoidea</taxon>
        <taxon>Blaberidae</taxon>
        <taxon>Diplopterinae</taxon>
        <taxon>Diploptera</taxon>
    </lineage>
</organism>
<dbReference type="Proteomes" id="UP001233999">
    <property type="component" value="Unassembled WGS sequence"/>
</dbReference>
<evidence type="ECO:0000313" key="2">
    <source>
        <dbReference type="EMBL" id="KAJ9600572.1"/>
    </source>
</evidence>
<keyword evidence="1" id="KW-0472">Membrane</keyword>
<evidence type="ECO:0000256" key="1">
    <source>
        <dbReference type="SAM" id="Phobius"/>
    </source>
</evidence>
<keyword evidence="1" id="KW-1133">Transmembrane helix</keyword>
<feature type="non-terminal residue" evidence="2">
    <location>
        <position position="88"/>
    </location>
</feature>
<gene>
    <name evidence="2" type="ORF">L9F63_026290</name>
</gene>
<comment type="caution">
    <text evidence="2">The sequence shown here is derived from an EMBL/GenBank/DDBJ whole genome shotgun (WGS) entry which is preliminary data.</text>
</comment>